<dbReference type="InterPro" id="IPR003743">
    <property type="entry name" value="Zf-RING_7"/>
</dbReference>
<dbReference type="PANTHER" id="PTHR39082">
    <property type="entry name" value="PHOSPHOLIPASE C-BETA-2-RELATED"/>
    <property type="match status" value="1"/>
</dbReference>
<dbReference type="PANTHER" id="PTHR39082:SF1">
    <property type="entry name" value="SCAVENGER RECEPTOR CLASS A MEMBER 3"/>
    <property type="match status" value="1"/>
</dbReference>
<name>A0ABW1YBI1_9DEIO</name>
<keyword evidence="4" id="KW-1185">Reference proteome</keyword>
<reference evidence="4" key="1">
    <citation type="journal article" date="2019" name="Int. J. Syst. Evol. Microbiol.">
        <title>The Global Catalogue of Microorganisms (GCM) 10K type strain sequencing project: providing services to taxonomists for standard genome sequencing and annotation.</title>
        <authorList>
            <consortium name="The Broad Institute Genomics Platform"/>
            <consortium name="The Broad Institute Genome Sequencing Center for Infectious Disease"/>
            <person name="Wu L."/>
            <person name="Ma J."/>
        </authorList>
    </citation>
    <scope>NUCLEOTIDE SEQUENCE [LARGE SCALE GENOMIC DNA]</scope>
    <source>
        <strain evidence="4">CGMCC 1.15772</strain>
    </source>
</reference>
<protein>
    <submittedName>
        <fullName evidence="3">Zinc ribbon domain-containing protein</fullName>
    </submittedName>
</protein>
<dbReference type="Pfam" id="PF02591">
    <property type="entry name" value="Zn_ribbon_9"/>
    <property type="match status" value="1"/>
</dbReference>
<evidence type="ECO:0000256" key="1">
    <source>
        <dbReference type="SAM" id="MobiDB-lite"/>
    </source>
</evidence>
<dbReference type="Proteomes" id="UP001596297">
    <property type="component" value="Unassembled WGS sequence"/>
</dbReference>
<gene>
    <name evidence="3" type="ORF">ACFP81_05730</name>
</gene>
<evidence type="ECO:0000259" key="2">
    <source>
        <dbReference type="Pfam" id="PF02591"/>
    </source>
</evidence>
<comment type="caution">
    <text evidence="3">The sequence shown here is derived from an EMBL/GenBank/DDBJ whole genome shotgun (WGS) entry which is preliminary data.</text>
</comment>
<feature type="domain" description="C4-type zinc ribbon" evidence="2">
    <location>
        <begin position="99"/>
        <end position="132"/>
    </location>
</feature>
<dbReference type="InterPro" id="IPR052376">
    <property type="entry name" value="Oxidative_Scav/Glycosyltrans"/>
</dbReference>
<dbReference type="Gene3D" id="1.10.287.1490">
    <property type="match status" value="1"/>
</dbReference>
<evidence type="ECO:0000313" key="4">
    <source>
        <dbReference type="Proteomes" id="UP001596297"/>
    </source>
</evidence>
<evidence type="ECO:0000313" key="3">
    <source>
        <dbReference type="EMBL" id="MFC6591564.1"/>
    </source>
</evidence>
<accession>A0ABW1YBI1</accession>
<dbReference type="RefSeq" id="WP_380082567.1">
    <property type="nucleotide sequence ID" value="NZ_JBHSWD010000001.1"/>
</dbReference>
<feature type="region of interest" description="Disordered" evidence="1">
    <location>
        <begin position="1"/>
        <end position="31"/>
    </location>
</feature>
<proteinExistence type="predicted"/>
<sequence length="139" mass="15506">MLQERAEEMEEDLLPLQERHSRLSERSAALRAQHRTLRPELETLEAEDERRIEGLRSAGAAMRAERAGLAGSLGRTLKEYELIRRSKKGIGVALLQGGRCSACNVSLPVSVQQRATQDKFPPVKCPSCGRFLIRLTQPA</sequence>
<dbReference type="EMBL" id="JBHSWD010000001">
    <property type="protein sequence ID" value="MFC6591564.1"/>
    <property type="molecule type" value="Genomic_DNA"/>
</dbReference>
<organism evidence="3 4">
    <name type="scientific">Deinococcus lacus</name>
    <dbReference type="NCBI Taxonomy" id="392561"/>
    <lineage>
        <taxon>Bacteria</taxon>
        <taxon>Thermotogati</taxon>
        <taxon>Deinococcota</taxon>
        <taxon>Deinococci</taxon>
        <taxon>Deinococcales</taxon>
        <taxon>Deinococcaceae</taxon>
        <taxon>Deinococcus</taxon>
    </lineage>
</organism>